<dbReference type="OrthoDB" id="10468288at2759"/>
<dbReference type="EMBL" id="JYDH01000086">
    <property type="protein sequence ID" value="KRY33149.1"/>
    <property type="molecule type" value="Genomic_DNA"/>
</dbReference>
<evidence type="ECO:0000313" key="1">
    <source>
        <dbReference type="EMBL" id="KRY33149.1"/>
    </source>
</evidence>
<proteinExistence type="predicted"/>
<sequence length="62" mass="7186">MGCLVQERTLNEKRTMSACRCQRFTLKYPTVTLSLLCSHTDWHASSRRQDKQCPFAKLDPVV</sequence>
<reference evidence="1 2" key="1">
    <citation type="submission" date="2015-01" db="EMBL/GenBank/DDBJ databases">
        <title>Evolution of Trichinella species and genotypes.</title>
        <authorList>
            <person name="Korhonen P.K."/>
            <person name="Edoardo P."/>
            <person name="Giuseppe L.R."/>
            <person name="Gasser R.B."/>
        </authorList>
    </citation>
    <scope>NUCLEOTIDE SEQUENCE [LARGE SCALE GENOMIC DNA]</scope>
    <source>
        <strain evidence="1">ISS3</strain>
    </source>
</reference>
<organism evidence="1 2">
    <name type="scientific">Trichinella spiralis</name>
    <name type="common">Trichina worm</name>
    <dbReference type="NCBI Taxonomy" id="6334"/>
    <lineage>
        <taxon>Eukaryota</taxon>
        <taxon>Metazoa</taxon>
        <taxon>Ecdysozoa</taxon>
        <taxon>Nematoda</taxon>
        <taxon>Enoplea</taxon>
        <taxon>Dorylaimia</taxon>
        <taxon>Trichinellida</taxon>
        <taxon>Trichinellidae</taxon>
        <taxon>Trichinella</taxon>
    </lineage>
</organism>
<keyword evidence="2" id="KW-1185">Reference proteome</keyword>
<comment type="caution">
    <text evidence="1">The sequence shown here is derived from an EMBL/GenBank/DDBJ whole genome shotgun (WGS) entry which is preliminary data.</text>
</comment>
<protein>
    <submittedName>
        <fullName evidence="1">Uncharacterized protein</fullName>
    </submittedName>
</protein>
<dbReference type="AlphaFoldDB" id="A0A0V1B892"/>
<evidence type="ECO:0000313" key="2">
    <source>
        <dbReference type="Proteomes" id="UP000054776"/>
    </source>
</evidence>
<accession>A0A0V1B892</accession>
<name>A0A0V1B892_TRISP</name>
<dbReference type="InParanoid" id="A0A0V1B892"/>
<dbReference type="Proteomes" id="UP000054776">
    <property type="component" value="Unassembled WGS sequence"/>
</dbReference>
<gene>
    <name evidence="1" type="ORF">T01_127</name>
</gene>